<evidence type="ECO:0000256" key="1">
    <source>
        <dbReference type="ARBA" id="ARBA00038240"/>
    </source>
</evidence>
<sequence length="326" mass="38370">MLKLKYLFENYGLAKEALENWEHDEDTLDRMLSQFRISSNAIYPFCQNGEVCFLRLSPLEEKMENNVFGEMEFIRYLLERGYPALKPIGTKTGELCLKLDTEWGQFYAAAFRKVDGVPVEDTELSHEIMREYGKTLGRLHSLSSHYAAKTKKWTHSEVLDWIMSVLSEYHAPEAAVSEQIAIKNELGRLPANRNTYGLVHYDFELDNVFYDKEKKACSVIDFDDGMYHWFALDLEQVFESLEDRLSGEALQSARNEFIEGYQEERPYTREMEEWLPLMRRFSNLYGYARLIRCVAEKFADEPEWLTELRKKLERAILEKEARLLKP</sequence>
<dbReference type="PANTHER" id="PTHR21064">
    <property type="entry name" value="AMINOGLYCOSIDE PHOSPHOTRANSFERASE DOMAIN-CONTAINING PROTEIN-RELATED"/>
    <property type="match status" value="1"/>
</dbReference>
<evidence type="ECO:0000313" key="3">
    <source>
        <dbReference type="EMBL" id="MCQ4841255.1"/>
    </source>
</evidence>
<dbReference type="EMBL" id="JANFZH010000042">
    <property type="protein sequence ID" value="MCQ4841255.1"/>
    <property type="molecule type" value="Genomic_DNA"/>
</dbReference>
<accession>A0ABT1S2U2</accession>
<reference evidence="3 4" key="1">
    <citation type="submission" date="2022-06" db="EMBL/GenBank/DDBJ databases">
        <title>Isolation of gut microbiota from human fecal samples.</title>
        <authorList>
            <person name="Pamer E.G."/>
            <person name="Barat B."/>
            <person name="Waligurski E."/>
            <person name="Medina S."/>
            <person name="Paddock L."/>
            <person name="Mostad J."/>
        </authorList>
    </citation>
    <scope>NUCLEOTIDE SEQUENCE [LARGE SCALE GENOMIC DNA]</scope>
    <source>
        <strain evidence="3 4">DFI.9.73</strain>
    </source>
</reference>
<evidence type="ECO:0000259" key="2">
    <source>
        <dbReference type="Pfam" id="PF01636"/>
    </source>
</evidence>
<protein>
    <submittedName>
        <fullName evidence="3">Phosphotransferase</fullName>
    </submittedName>
</protein>
<dbReference type="GeneID" id="90530916"/>
<dbReference type="Pfam" id="PF01636">
    <property type="entry name" value="APH"/>
    <property type="match status" value="1"/>
</dbReference>
<dbReference type="RefSeq" id="WP_066859706.1">
    <property type="nucleotide sequence ID" value="NZ_CABKVV010000006.1"/>
</dbReference>
<dbReference type="InterPro" id="IPR002575">
    <property type="entry name" value="Aminoglycoside_PTrfase"/>
</dbReference>
<dbReference type="InterPro" id="IPR050249">
    <property type="entry name" value="Pseudomonas-type_ThrB"/>
</dbReference>
<dbReference type="PANTHER" id="PTHR21064:SF6">
    <property type="entry name" value="AMINOGLYCOSIDE PHOSPHOTRANSFERASE DOMAIN-CONTAINING PROTEIN"/>
    <property type="match status" value="1"/>
</dbReference>
<dbReference type="InterPro" id="IPR011009">
    <property type="entry name" value="Kinase-like_dom_sf"/>
</dbReference>
<gene>
    <name evidence="3" type="ORF">NE695_15175</name>
</gene>
<evidence type="ECO:0000313" key="4">
    <source>
        <dbReference type="Proteomes" id="UP001524473"/>
    </source>
</evidence>
<feature type="domain" description="Aminoglycoside phosphotransferase" evidence="2">
    <location>
        <begin position="53"/>
        <end position="267"/>
    </location>
</feature>
<organism evidence="3 4">
    <name type="scientific">Neglectibacter timonensis</name>
    <dbReference type="NCBI Taxonomy" id="1776382"/>
    <lineage>
        <taxon>Bacteria</taxon>
        <taxon>Bacillati</taxon>
        <taxon>Bacillota</taxon>
        <taxon>Clostridia</taxon>
        <taxon>Eubacteriales</taxon>
        <taxon>Oscillospiraceae</taxon>
        <taxon>Neglectibacter</taxon>
    </lineage>
</organism>
<dbReference type="Proteomes" id="UP001524473">
    <property type="component" value="Unassembled WGS sequence"/>
</dbReference>
<dbReference type="SUPFAM" id="SSF56112">
    <property type="entry name" value="Protein kinase-like (PK-like)"/>
    <property type="match status" value="1"/>
</dbReference>
<proteinExistence type="inferred from homology"/>
<comment type="similarity">
    <text evidence="1">Belongs to the pseudomonas-type ThrB family.</text>
</comment>
<keyword evidence="4" id="KW-1185">Reference proteome</keyword>
<name>A0ABT1S2U2_9FIRM</name>
<dbReference type="Gene3D" id="3.90.1200.10">
    <property type="match status" value="1"/>
</dbReference>
<comment type="caution">
    <text evidence="3">The sequence shown here is derived from an EMBL/GenBank/DDBJ whole genome shotgun (WGS) entry which is preliminary data.</text>
</comment>